<evidence type="ECO:0000313" key="2">
    <source>
        <dbReference type="Proteomes" id="UP000283269"/>
    </source>
</evidence>
<protein>
    <submittedName>
        <fullName evidence="1">Uncharacterized protein</fullName>
    </submittedName>
</protein>
<gene>
    <name evidence="1" type="ORF">CVT25_008543</name>
</gene>
<evidence type="ECO:0000313" key="1">
    <source>
        <dbReference type="EMBL" id="PPQ75470.1"/>
    </source>
</evidence>
<reference evidence="1 2" key="1">
    <citation type="journal article" date="2018" name="Evol. Lett.">
        <title>Horizontal gene cluster transfer increased hallucinogenic mushroom diversity.</title>
        <authorList>
            <person name="Reynolds H.T."/>
            <person name="Vijayakumar V."/>
            <person name="Gluck-Thaler E."/>
            <person name="Korotkin H.B."/>
            <person name="Matheny P.B."/>
            <person name="Slot J.C."/>
        </authorList>
    </citation>
    <scope>NUCLEOTIDE SEQUENCE [LARGE SCALE GENOMIC DNA]</scope>
    <source>
        <strain evidence="1 2">2631</strain>
    </source>
</reference>
<dbReference type="AlphaFoldDB" id="A0A409WAG5"/>
<accession>A0A409WAG5</accession>
<dbReference type="Proteomes" id="UP000283269">
    <property type="component" value="Unassembled WGS sequence"/>
</dbReference>
<sequence>MPKTTGLSKGVKITYGSGLYQQKTKITKTNQNQQEIEKEHEKHIFEVSERQQLFYSDQLDVEDAAGGAHDVLMYPPNDMDNEWEDEETALNKLPPGEEGFFRSHTGDFGVCDFSHVDRVSYTNESLGYLGASPEKPTLAFAIDLLEIY</sequence>
<dbReference type="InParanoid" id="A0A409WAG5"/>
<dbReference type="EMBL" id="NHYD01003613">
    <property type="protein sequence ID" value="PPQ75470.1"/>
    <property type="molecule type" value="Genomic_DNA"/>
</dbReference>
<name>A0A409WAG5_PSICY</name>
<proteinExistence type="predicted"/>
<organism evidence="1 2">
    <name type="scientific">Psilocybe cyanescens</name>
    <dbReference type="NCBI Taxonomy" id="93625"/>
    <lineage>
        <taxon>Eukaryota</taxon>
        <taxon>Fungi</taxon>
        <taxon>Dikarya</taxon>
        <taxon>Basidiomycota</taxon>
        <taxon>Agaricomycotina</taxon>
        <taxon>Agaricomycetes</taxon>
        <taxon>Agaricomycetidae</taxon>
        <taxon>Agaricales</taxon>
        <taxon>Agaricineae</taxon>
        <taxon>Strophariaceae</taxon>
        <taxon>Psilocybe</taxon>
    </lineage>
</organism>
<comment type="caution">
    <text evidence="1">The sequence shown here is derived from an EMBL/GenBank/DDBJ whole genome shotgun (WGS) entry which is preliminary data.</text>
</comment>
<keyword evidence="2" id="KW-1185">Reference proteome</keyword>